<reference evidence="2 3" key="1">
    <citation type="submission" date="2020-08" db="EMBL/GenBank/DDBJ databases">
        <title>Sequencing the genomes of 1000 actinobacteria strains.</title>
        <authorList>
            <person name="Klenk H.-P."/>
        </authorList>
    </citation>
    <scope>NUCLEOTIDE SEQUENCE [LARGE SCALE GENOMIC DNA]</scope>
    <source>
        <strain evidence="2 3">DSM 105784</strain>
    </source>
</reference>
<organism evidence="2 3">
    <name type="scientific">Conyzicola lurida</name>
    <dbReference type="NCBI Taxonomy" id="1172621"/>
    <lineage>
        <taxon>Bacteria</taxon>
        <taxon>Bacillati</taxon>
        <taxon>Actinomycetota</taxon>
        <taxon>Actinomycetes</taxon>
        <taxon>Micrococcales</taxon>
        <taxon>Microbacteriaceae</taxon>
        <taxon>Conyzicola</taxon>
    </lineage>
</organism>
<dbReference type="Gene3D" id="3.40.50.1820">
    <property type="entry name" value="alpha/beta hydrolase"/>
    <property type="match status" value="1"/>
</dbReference>
<dbReference type="PANTHER" id="PTHR43194:SF2">
    <property type="entry name" value="PEROXISOMAL MEMBRANE PROTEIN LPX1"/>
    <property type="match status" value="1"/>
</dbReference>
<dbReference type="InterPro" id="IPR050228">
    <property type="entry name" value="Carboxylesterase_BioH"/>
</dbReference>
<dbReference type="Pfam" id="PF12697">
    <property type="entry name" value="Abhydrolase_6"/>
    <property type="match status" value="1"/>
</dbReference>
<sequence>MTLPLVLLPGLSGSAAVDFAFLAPVLARQREVIALDLDDRTPSRLPDGPFDLVGYSVGAVAAAELALTADVRHLVLVAGVLESGERQRRFARVWHGLSPADRETFARFAALDGDDDPVLAFRDDLVDRFAAANVDAAAITAPTLVIGCAADAVATADQSRALFAAIPDSRYAEVDAGHAVLAERPAEVLGHIEGFLSFPARYPAAAVIPAARP</sequence>
<evidence type="ECO:0000313" key="3">
    <source>
        <dbReference type="Proteomes" id="UP000536685"/>
    </source>
</evidence>
<dbReference type="Proteomes" id="UP000536685">
    <property type="component" value="Unassembled WGS sequence"/>
</dbReference>
<comment type="caution">
    <text evidence="2">The sequence shown here is derived from an EMBL/GenBank/DDBJ whole genome shotgun (WGS) entry which is preliminary data.</text>
</comment>
<evidence type="ECO:0000259" key="1">
    <source>
        <dbReference type="Pfam" id="PF12697"/>
    </source>
</evidence>
<dbReference type="EMBL" id="JACHMJ010000001">
    <property type="protein sequence ID" value="MBB5844891.1"/>
    <property type="molecule type" value="Genomic_DNA"/>
</dbReference>
<gene>
    <name evidence="2" type="ORF">HD599_003214</name>
</gene>
<protein>
    <submittedName>
        <fullName evidence="2">Pimeloyl-ACP methyl ester carboxylesterase</fullName>
    </submittedName>
</protein>
<proteinExistence type="predicted"/>
<dbReference type="RefSeq" id="WP_184239490.1">
    <property type="nucleotide sequence ID" value="NZ_JACHMJ010000001.1"/>
</dbReference>
<keyword evidence="3" id="KW-1185">Reference proteome</keyword>
<dbReference type="SUPFAM" id="SSF53474">
    <property type="entry name" value="alpha/beta-Hydrolases"/>
    <property type="match status" value="1"/>
</dbReference>
<accession>A0A841ASW8</accession>
<feature type="domain" description="AB hydrolase-1" evidence="1">
    <location>
        <begin position="8"/>
        <end position="188"/>
    </location>
</feature>
<dbReference type="InterPro" id="IPR029058">
    <property type="entry name" value="AB_hydrolase_fold"/>
</dbReference>
<dbReference type="PANTHER" id="PTHR43194">
    <property type="entry name" value="HYDROLASE ALPHA/BETA FOLD FAMILY"/>
    <property type="match status" value="1"/>
</dbReference>
<dbReference type="GO" id="GO:0003824">
    <property type="term" value="F:catalytic activity"/>
    <property type="evidence" value="ECO:0007669"/>
    <property type="project" value="UniProtKB-ARBA"/>
</dbReference>
<dbReference type="AlphaFoldDB" id="A0A841ASW8"/>
<evidence type="ECO:0000313" key="2">
    <source>
        <dbReference type="EMBL" id="MBB5844891.1"/>
    </source>
</evidence>
<dbReference type="InterPro" id="IPR000073">
    <property type="entry name" value="AB_hydrolase_1"/>
</dbReference>
<name>A0A841ASW8_9MICO</name>